<comment type="caution">
    <text evidence="3">The sequence shown here is derived from an EMBL/GenBank/DDBJ whole genome shotgun (WGS) entry which is preliminary data.</text>
</comment>
<dbReference type="Pfam" id="PF00144">
    <property type="entry name" value="Beta-lactamase"/>
    <property type="match status" value="1"/>
</dbReference>
<dbReference type="InterPro" id="IPR012338">
    <property type="entry name" value="Beta-lactam/transpept-like"/>
</dbReference>
<evidence type="ECO:0000256" key="1">
    <source>
        <dbReference type="SAM" id="SignalP"/>
    </source>
</evidence>
<dbReference type="PROSITE" id="PS51318">
    <property type="entry name" value="TAT"/>
    <property type="match status" value="1"/>
</dbReference>
<dbReference type="OrthoDB" id="5705574at2"/>
<sequence length="433" mass="46175">MTLDHQNRRALLKTAAAISALGPVAAGAPGPAAAAGPGADGAAGLRAGIDAVLQRAVDAREVPGVVAMAATDLGVFYKGTFGTRNLASGPMMTPDTVFRIASMTKAVTSVAAMQLVEQGKLKLDDPVPNIDPALGAPQVLEGFDASGAPRLRAARRPITLKHLLTHTAGFSYEQWDANTSRYVKATGMPSTSTGKVASLRMPLAFDPGERWEYGVNIDWVGLLVEAASGQKLDVYFRENIFVPLGMKDTGFATTPEQRARQVSVHQRQADGSLAPQPLETPFTPEFWAGGGGLYSTAADYMTFLQALLHGGSFNGARILRPETVALMGQNHVGDIEAGILKTTDPRRSVDVDFFPGASLKWGLAYMINAQAGPNGRSPGSLTWAGIFNTHYWIDPARRVTGLIMTQILPFGDVPAMRLYGQYERAVYDYLKAA</sequence>
<dbReference type="RefSeq" id="WP_133293141.1">
    <property type="nucleotide sequence ID" value="NZ_SMSJ01000168.1"/>
</dbReference>
<dbReference type="SUPFAM" id="SSF56601">
    <property type="entry name" value="beta-lactamase/transpeptidase-like"/>
    <property type="match status" value="1"/>
</dbReference>
<dbReference type="AlphaFoldDB" id="A0A4R5Q4Z1"/>
<feature type="chain" id="PRO_5020825629" evidence="1">
    <location>
        <begin position="35"/>
        <end position="433"/>
    </location>
</feature>
<accession>A0A4R5Q4Z1</accession>
<evidence type="ECO:0000313" key="4">
    <source>
        <dbReference type="Proteomes" id="UP000295096"/>
    </source>
</evidence>
<reference evidence="3 4" key="1">
    <citation type="journal article" date="2016" name="J. Microbiol.">
        <title>Dankookia rubra gen. nov., sp. nov., an alphaproteobacterium isolated from sediment of a shallow stream.</title>
        <authorList>
            <person name="Kim W.H."/>
            <person name="Kim D.H."/>
            <person name="Kang K."/>
            <person name="Ahn T.Y."/>
        </authorList>
    </citation>
    <scope>NUCLEOTIDE SEQUENCE [LARGE SCALE GENOMIC DNA]</scope>
    <source>
        <strain evidence="3 4">JCM30602</strain>
    </source>
</reference>
<keyword evidence="1" id="KW-0732">Signal</keyword>
<feature type="domain" description="Beta-lactamase-related" evidence="2">
    <location>
        <begin position="49"/>
        <end position="411"/>
    </location>
</feature>
<dbReference type="PANTHER" id="PTHR43283">
    <property type="entry name" value="BETA-LACTAMASE-RELATED"/>
    <property type="match status" value="1"/>
</dbReference>
<dbReference type="InterPro" id="IPR006311">
    <property type="entry name" value="TAT_signal"/>
</dbReference>
<dbReference type="Proteomes" id="UP000295096">
    <property type="component" value="Unassembled WGS sequence"/>
</dbReference>
<dbReference type="GO" id="GO:0016787">
    <property type="term" value="F:hydrolase activity"/>
    <property type="evidence" value="ECO:0007669"/>
    <property type="project" value="UniProtKB-KW"/>
</dbReference>
<proteinExistence type="predicted"/>
<evidence type="ECO:0000259" key="2">
    <source>
        <dbReference type="Pfam" id="PF00144"/>
    </source>
</evidence>
<organism evidence="3 4">
    <name type="scientific">Dankookia rubra</name>
    <dbReference type="NCBI Taxonomy" id="1442381"/>
    <lineage>
        <taxon>Bacteria</taxon>
        <taxon>Pseudomonadati</taxon>
        <taxon>Pseudomonadota</taxon>
        <taxon>Alphaproteobacteria</taxon>
        <taxon>Acetobacterales</taxon>
        <taxon>Roseomonadaceae</taxon>
        <taxon>Dankookia</taxon>
    </lineage>
</organism>
<gene>
    <name evidence="3" type="ORF">E2C06_34880</name>
</gene>
<keyword evidence="3" id="KW-0378">Hydrolase</keyword>
<keyword evidence="4" id="KW-1185">Reference proteome</keyword>
<dbReference type="PANTHER" id="PTHR43283:SF3">
    <property type="entry name" value="BETA-LACTAMASE FAMILY PROTEIN (AFU_ORTHOLOGUE AFUA_5G07500)"/>
    <property type="match status" value="1"/>
</dbReference>
<feature type="signal peptide" evidence="1">
    <location>
        <begin position="1"/>
        <end position="34"/>
    </location>
</feature>
<name>A0A4R5Q4Z1_9PROT</name>
<dbReference type="Gene3D" id="3.40.710.10">
    <property type="entry name" value="DD-peptidase/beta-lactamase superfamily"/>
    <property type="match status" value="1"/>
</dbReference>
<dbReference type="InterPro" id="IPR001466">
    <property type="entry name" value="Beta-lactam-related"/>
</dbReference>
<dbReference type="InterPro" id="IPR050789">
    <property type="entry name" value="Diverse_Enzym_Activities"/>
</dbReference>
<dbReference type="EMBL" id="SMSJ01000168">
    <property type="protein sequence ID" value="TDH58002.1"/>
    <property type="molecule type" value="Genomic_DNA"/>
</dbReference>
<evidence type="ECO:0000313" key="3">
    <source>
        <dbReference type="EMBL" id="TDH58002.1"/>
    </source>
</evidence>
<protein>
    <submittedName>
        <fullName evidence="3">Class A beta-lactamase-related serine hydrolase</fullName>
    </submittedName>
</protein>